<dbReference type="PANTHER" id="PTHR47481">
    <property type="match status" value="1"/>
</dbReference>
<dbReference type="Pfam" id="PF22936">
    <property type="entry name" value="Pol_BBD"/>
    <property type="match status" value="1"/>
</dbReference>
<sequence>MSSLSLNVSNFITLKLSSTNYPLWREQLLALAESQDLVGHLTNEDPSPTQYTTNTTNSEQFVPKLTDEFVAWCKSDRLLRGWIIGTLSEEALGLVVGIDTAYAVWVALKDAYAEDSQEREFTIRQQITYLRKEEDQTIGEHIRTFKGLCDNLAAIGKPVPDKEKVFYLLTSLGPEYETFTTTMLKPPRPSYSEVISQLQSLDQRRNWFSNRAKMQNSFAPQMAFYGQQQKSHQSSARNRGNSQTFTSTGRGFQAQQPSSQSKNQNIMTGQQRRPLPPGQRRMTPVERDLYRNEKCQYCGTVGHIAKICWWVPKKPTQSDDIPQALAALTLDNTIAETEWISDTGASNHMTGKTSMLHNIRQCSGTDSVLIGDGSPLPIHGIGDSFIKQNNITLPLHDVLLVPDLTKNLLSERETGEPMITGRRKGDLYVLSSFPELYFSHRFKSGSADIWHQRLGHPQTLALQLLKNKGLIDVVGSVKHEHLCDSCQWGKLNKLPFSSSENSSSAIFEKIHCDLWGPAPVLSISKFKYYACLVDDFSKYTWIIPLQHKSDFVNAYLSFEQYVKKQFNKEIKIFHSDGGGEFINSKLSTHFRLTDLIATTSTLPPCSSPLPTNLVHSLALQYPTLPIDQPEQSSHIEPQQSEHSSHNLHTENEVEHVTPTPPNDQANQFSQIEPEQSDPSSHQLPTENEFEIVTPTSTRQPEPIITVPDQLPHDVPVRSMVTRSQHGIIKPNPKYALITMPCADIPRNPHNIRSALAHPGWKAAMGEEIEALHKNQTWELVPRTPNLHVIGSKWVFKSKLKPDGTLDRLKARLVAKGYHQVDGVDYTETFSPVIKPGTIRLIITIALVKKWSIRQLDVKNAFLHGVLIEDIYMEQPPGMVDTQYPNHV</sequence>
<dbReference type="Pfam" id="PF14223">
    <property type="entry name" value="Retrotran_gag_2"/>
    <property type="match status" value="1"/>
</dbReference>
<feature type="compositionally biased region" description="Basic and acidic residues" evidence="1">
    <location>
        <begin position="642"/>
        <end position="655"/>
    </location>
</feature>
<protein>
    <recommendedName>
        <fullName evidence="2">Integrase catalytic domain-containing protein</fullName>
    </recommendedName>
</protein>
<proteinExistence type="predicted"/>
<dbReference type="SUPFAM" id="SSF53098">
    <property type="entry name" value="Ribonuclease H-like"/>
    <property type="match status" value="1"/>
</dbReference>
<dbReference type="InterPro" id="IPR025724">
    <property type="entry name" value="GAG-pre-integrase_dom"/>
</dbReference>
<dbReference type="OrthoDB" id="1845088at2759"/>
<feature type="non-terminal residue" evidence="3">
    <location>
        <position position="887"/>
    </location>
</feature>
<feature type="region of interest" description="Disordered" evidence="1">
    <location>
        <begin position="627"/>
        <end position="683"/>
    </location>
</feature>
<feature type="compositionally biased region" description="Polar residues" evidence="1">
    <location>
        <begin position="662"/>
        <end position="683"/>
    </location>
</feature>
<feature type="compositionally biased region" description="Polar residues" evidence="1">
    <location>
        <begin position="226"/>
        <end position="268"/>
    </location>
</feature>
<dbReference type="Pfam" id="PF07727">
    <property type="entry name" value="RVT_2"/>
    <property type="match status" value="1"/>
</dbReference>
<evidence type="ECO:0000256" key="1">
    <source>
        <dbReference type="SAM" id="MobiDB-lite"/>
    </source>
</evidence>
<accession>A0A2Z6NS08</accession>
<dbReference type="PROSITE" id="PS50994">
    <property type="entry name" value="INTEGRASE"/>
    <property type="match status" value="1"/>
</dbReference>
<dbReference type="PANTHER" id="PTHR47481:SF2">
    <property type="entry name" value="RETROTRANSPOSON GAG DOMAIN-CONTAINING PROTEIN"/>
    <property type="match status" value="1"/>
</dbReference>
<keyword evidence="4" id="KW-1185">Reference proteome</keyword>
<dbReference type="InterPro" id="IPR036397">
    <property type="entry name" value="RNaseH_sf"/>
</dbReference>
<organism evidence="3 4">
    <name type="scientific">Trifolium subterraneum</name>
    <name type="common">Subterranean clover</name>
    <dbReference type="NCBI Taxonomy" id="3900"/>
    <lineage>
        <taxon>Eukaryota</taxon>
        <taxon>Viridiplantae</taxon>
        <taxon>Streptophyta</taxon>
        <taxon>Embryophyta</taxon>
        <taxon>Tracheophyta</taxon>
        <taxon>Spermatophyta</taxon>
        <taxon>Magnoliopsida</taxon>
        <taxon>eudicotyledons</taxon>
        <taxon>Gunneridae</taxon>
        <taxon>Pentapetalae</taxon>
        <taxon>rosids</taxon>
        <taxon>fabids</taxon>
        <taxon>Fabales</taxon>
        <taxon>Fabaceae</taxon>
        <taxon>Papilionoideae</taxon>
        <taxon>50 kb inversion clade</taxon>
        <taxon>NPAAA clade</taxon>
        <taxon>Hologalegina</taxon>
        <taxon>IRL clade</taxon>
        <taxon>Trifolieae</taxon>
        <taxon>Trifolium</taxon>
    </lineage>
</organism>
<dbReference type="GO" id="GO:0003676">
    <property type="term" value="F:nucleic acid binding"/>
    <property type="evidence" value="ECO:0007669"/>
    <property type="project" value="InterPro"/>
</dbReference>
<dbReference type="InterPro" id="IPR054722">
    <property type="entry name" value="PolX-like_BBD"/>
</dbReference>
<dbReference type="AlphaFoldDB" id="A0A2Z6NS08"/>
<dbReference type="Pfam" id="PF13976">
    <property type="entry name" value="gag_pre-integrs"/>
    <property type="match status" value="1"/>
</dbReference>
<gene>
    <name evidence="3" type="ORF">TSUD_270560</name>
</gene>
<reference evidence="4" key="1">
    <citation type="journal article" date="2017" name="Front. Plant Sci.">
        <title>Climate Clever Clovers: New Paradigm to Reduce the Environmental Footprint of Ruminants by Breeding Low Methanogenic Forages Utilizing Haplotype Variation.</title>
        <authorList>
            <person name="Kaur P."/>
            <person name="Appels R."/>
            <person name="Bayer P.E."/>
            <person name="Keeble-Gagnere G."/>
            <person name="Wang J."/>
            <person name="Hirakawa H."/>
            <person name="Shirasawa K."/>
            <person name="Vercoe P."/>
            <person name="Stefanova K."/>
            <person name="Durmic Z."/>
            <person name="Nichols P."/>
            <person name="Revell C."/>
            <person name="Isobe S.N."/>
            <person name="Edwards D."/>
            <person name="Erskine W."/>
        </authorList>
    </citation>
    <scope>NUCLEOTIDE SEQUENCE [LARGE SCALE GENOMIC DNA]</scope>
    <source>
        <strain evidence="4">cv. Daliak</strain>
    </source>
</reference>
<feature type="domain" description="Integrase catalytic" evidence="2">
    <location>
        <begin position="491"/>
        <end position="603"/>
    </location>
</feature>
<evidence type="ECO:0000313" key="3">
    <source>
        <dbReference type="EMBL" id="GAU39212.1"/>
    </source>
</evidence>
<feature type="compositionally biased region" description="Polar residues" evidence="1">
    <location>
        <begin position="629"/>
        <end position="641"/>
    </location>
</feature>
<name>A0A2Z6NS08_TRISU</name>
<feature type="compositionally biased region" description="Low complexity" evidence="1">
    <location>
        <begin position="269"/>
        <end position="281"/>
    </location>
</feature>
<evidence type="ECO:0000259" key="2">
    <source>
        <dbReference type="PROSITE" id="PS50994"/>
    </source>
</evidence>
<evidence type="ECO:0000313" key="4">
    <source>
        <dbReference type="Proteomes" id="UP000242715"/>
    </source>
</evidence>
<dbReference type="GO" id="GO:0015074">
    <property type="term" value="P:DNA integration"/>
    <property type="evidence" value="ECO:0007669"/>
    <property type="project" value="InterPro"/>
</dbReference>
<dbReference type="EMBL" id="DF973749">
    <property type="protein sequence ID" value="GAU39212.1"/>
    <property type="molecule type" value="Genomic_DNA"/>
</dbReference>
<dbReference type="Proteomes" id="UP000242715">
    <property type="component" value="Unassembled WGS sequence"/>
</dbReference>
<feature type="region of interest" description="Disordered" evidence="1">
    <location>
        <begin position="225"/>
        <end position="282"/>
    </location>
</feature>
<dbReference type="InterPro" id="IPR012337">
    <property type="entry name" value="RNaseH-like_sf"/>
</dbReference>
<dbReference type="InterPro" id="IPR013103">
    <property type="entry name" value="RVT_2"/>
</dbReference>
<dbReference type="Gene3D" id="3.30.420.10">
    <property type="entry name" value="Ribonuclease H-like superfamily/Ribonuclease H"/>
    <property type="match status" value="1"/>
</dbReference>
<dbReference type="InterPro" id="IPR001584">
    <property type="entry name" value="Integrase_cat-core"/>
</dbReference>